<dbReference type="VEuPathDB" id="PlasmoDB:PocGH01_00069000"/>
<evidence type="ECO:0000313" key="3">
    <source>
        <dbReference type="Proteomes" id="UP000242942"/>
    </source>
</evidence>
<feature type="transmembrane region" description="Helical" evidence="1">
    <location>
        <begin position="12"/>
        <end position="31"/>
    </location>
</feature>
<proteinExistence type="predicted"/>
<dbReference type="EMBL" id="FLRI01000629">
    <property type="protein sequence ID" value="SBT85129.1"/>
    <property type="molecule type" value="Genomic_DNA"/>
</dbReference>
<organism evidence="2 3">
    <name type="scientific">Plasmodium ovale</name>
    <name type="common">malaria parasite P. ovale</name>
    <dbReference type="NCBI Taxonomy" id="36330"/>
    <lineage>
        <taxon>Eukaryota</taxon>
        <taxon>Sar</taxon>
        <taxon>Alveolata</taxon>
        <taxon>Apicomplexa</taxon>
        <taxon>Aconoidasida</taxon>
        <taxon>Haemosporida</taxon>
        <taxon>Plasmodiidae</taxon>
        <taxon>Plasmodium</taxon>
        <taxon>Plasmodium (Plasmodium)</taxon>
    </lineage>
</organism>
<keyword evidence="3" id="KW-1185">Reference proteome</keyword>
<dbReference type="Proteomes" id="UP000242942">
    <property type="component" value="Unassembled WGS sequence"/>
</dbReference>
<keyword evidence="1" id="KW-1133">Transmembrane helix</keyword>
<dbReference type="AlphaFoldDB" id="A0A1D3JGT1"/>
<protein>
    <submittedName>
        <fullName evidence="2">Uncharacterized protein</fullName>
    </submittedName>
</protein>
<evidence type="ECO:0000256" key="1">
    <source>
        <dbReference type="SAM" id="Phobius"/>
    </source>
</evidence>
<reference evidence="2 3" key="1">
    <citation type="submission" date="2016-06" db="EMBL/GenBank/DDBJ databases">
        <authorList>
            <consortium name="Pathogen Informatics"/>
        </authorList>
    </citation>
    <scope>NUCLEOTIDE SEQUENCE [LARGE SCALE GENOMIC DNA]</scope>
    <source>
        <strain evidence="2">PocGH01</strain>
    </source>
</reference>
<dbReference type="VEuPathDB" id="PlasmoDB:POWCR01_000088300"/>
<evidence type="ECO:0000313" key="2">
    <source>
        <dbReference type="EMBL" id="SBT85129.1"/>
    </source>
</evidence>
<name>A0A1D3JGT1_PLAOA</name>
<dbReference type="OrthoDB" id="382803at2759"/>
<keyword evidence="1" id="KW-0812">Transmembrane</keyword>
<keyword evidence="1" id="KW-0472">Membrane</keyword>
<accession>A0A1D3JGT1</accession>
<gene>
    <name evidence="2" type="primary">PocGH01_00069000</name>
    <name evidence="2" type="ORF">POCGH01_00069000</name>
</gene>
<sequence>MKTLKNFQKSGKIIMLIFFIKIFTFGALFLMSQCSIDNYSVTKYNDEGIYTGKTVHLRYKRILIEDAKVHARGANDEKVKLSDITTVENEKRIEIKNDLKTRATANQNVGNKMSRKVEHQKKTKGRLNGKRINGNCNKCKENISNGKHDFINPCFFAKLIYNEPQKGLDILMLYVGAFLKYSCKHCC</sequence>